<evidence type="ECO:0000259" key="1">
    <source>
        <dbReference type="SMART" id="SM00914"/>
    </source>
</evidence>
<name>A0A9C7GBN0_9BACI</name>
<sequence length="78" mass="9231">MKDKSYSNLMKSGAMNRMNEKEAFVQNLYIEMILGEIQLRAEKEKLQKRIDTAIDQRNKESFMQLSKQLNELNKRFGS</sequence>
<dbReference type="Pfam" id="PF08858">
    <property type="entry name" value="IDEAL"/>
    <property type="match status" value="1"/>
</dbReference>
<dbReference type="InterPro" id="IPR027393">
    <property type="entry name" value="Virus_scaffolding_prot_C"/>
</dbReference>
<reference evidence="2" key="1">
    <citation type="submission" date="2021-10" db="EMBL/GenBank/DDBJ databases">
        <authorList>
            <person name="Criscuolo A."/>
        </authorList>
    </citation>
    <scope>NUCLEOTIDE SEQUENCE</scope>
    <source>
        <strain evidence="2">CIP111885</strain>
    </source>
</reference>
<evidence type="ECO:0000313" key="3">
    <source>
        <dbReference type="Proteomes" id="UP000789845"/>
    </source>
</evidence>
<dbReference type="InterPro" id="IPR014957">
    <property type="entry name" value="IDEAL_dom"/>
</dbReference>
<dbReference type="Gene3D" id="4.10.810.10">
    <property type="entry name" value="Virus Scaffolding Protein, Chain A"/>
    <property type="match status" value="1"/>
</dbReference>
<dbReference type="SMART" id="SM00914">
    <property type="entry name" value="IDEAL"/>
    <property type="match status" value="1"/>
</dbReference>
<evidence type="ECO:0000313" key="2">
    <source>
        <dbReference type="EMBL" id="CAG9609248.1"/>
    </source>
</evidence>
<dbReference type="Proteomes" id="UP000789845">
    <property type="component" value="Unassembled WGS sequence"/>
</dbReference>
<keyword evidence="3" id="KW-1185">Reference proteome</keyword>
<organism evidence="2 3">
    <name type="scientific">Pseudoneobacillus rhizosphaerae</name>
    <dbReference type="NCBI Taxonomy" id="2880968"/>
    <lineage>
        <taxon>Bacteria</taxon>
        <taxon>Bacillati</taxon>
        <taxon>Bacillota</taxon>
        <taxon>Bacilli</taxon>
        <taxon>Bacillales</taxon>
        <taxon>Bacillaceae</taxon>
        <taxon>Pseudoneobacillus</taxon>
    </lineage>
</organism>
<dbReference type="AlphaFoldDB" id="A0A9C7GBN0"/>
<comment type="caution">
    <text evidence="2">The sequence shown here is derived from an EMBL/GenBank/DDBJ whole genome shotgun (WGS) entry which is preliminary data.</text>
</comment>
<accession>A0A9C7GBN0</accession>
<dbReference type="EMBL" id="CAKJTG010000017">
    <property type="protein sequence ID" value="CAG9609248.1"/>
    <property type="molecule type" value="Genomic_DNA"/>
</dbReference>
<proteinExistence type="predicted"/>
<dbReference type="RefSeq" id="WP_230497483.1">
    <property type="nucleotide sequence ID" value="NZ_CAKJTG010000017.1"/>
</dbReference>
<feature type="domain" description="IDEAL" evidence="1">
    <location>
        <begin position="33"/>
        <end position="69"/>
    </location>
</feature>
<protein>
    <recommendedName>
        <fullName evidence="1">IDEAL domain-containing protein</fullName>
    </recommendedName>
</protein>
<gene>
    <name evidence="2" type="ORF">NEOCIP111885_02990</name>
</gene>